<evidence type="ECO:0000256" key="2">
    <source>
        <dbReference type="ARBA" id="ARBA00022692"/>
    </source>
</evidence>
<evidence type="ECO:0000256" key="5">
    <source>
        <dbReference type="ARBA" id="ARBA00023136"/>
    </source>
</evidence>
<dbReference type="GO" id="GO:0006888">
    <property type="term" value="P:endoplasmic reticulum to Golgi vesicle-mediated transport"/>
    <property type="evidence" value="ECO:0007669"/>
    <property type="project" value="TreeGrafter"/>
</dbReference>
<sequence length="440" mass="49368">MKFTFTWSLIALLASTAVAHTEEDIKLEIEDLSLPELAKLDLLHPPKWEMDGDAQFEEGRIILTPKASTWGALNNPTKLNTDRWTVEAVFRSVGSRGKNGGAIALQYSTGGIRDTVWNEFDGLKVVVDSNSELGSSVHGFLDTRTKDLAKIEDADRYKESFGSCLLPYQDSQVPTTLRIAYYDGFLVVQVNNRICLKTKRVKLPKGRFVGVMAQSGGIHEQFELLRLKTYDGVVSEVLENDGFSAFQPKVVQKIVQVDEKGQPEKQSKQQPKQTKQQAKQEAKQHKQQTEPNNGGNSNAEILEQLASLKSQIRALAEGASPNELSSLDAQEKKFKQLSVDFESLSTNVRGLRTTLTQLTAIIEKLNNDNVDQLRENEQTIKELSNKVEYLVLAEKQRHHDTPISDLIAGLKYLILPLIFISLGLCFMAYRLRHDIKTKLL</sequence>
<evidence type="ECO:0000256" key="6">
    <source>
        <dbReference type="SAM" id="Coils"/>
    </source>
</evidence>
<feature type="domain" description="L-type lectin-like" evidence="10">
    <location>
        <begin position="24"/>
        <end position="232"/>
    </location>
</feature>
<dbReference type="Pfam" id="PF03388">
    <property type="entry name" value="Lectin_leg-like"/>
    <property type="match status" value="1"/>
</dbReference>
<dbReference type="GO" id="GO:0005789">
    <property type="term" value="C:endoplasmic reticulum membrane"/>
    <property type="evidence" value="ECO:0007669"/>
    <property type="project" value="TreeGrafter"/>
</dbReference>
<dbReference type="PANTHER" id="PTHR12223">
    <property type="entry name" value="VESICULAR MANNOSE-BINDING LECTIN"/>
    <property type="match status" value="1"/>
</dbReference>
<dbReference type="GO" id="GO:0000139">
    <property type="term" value="C:Golgi membrane"/>
    <property type="evidence" value="ECO:0007669"/>
    <property type="project" value="TreeGrafter"/>
</dbReference>
<proteinExistence type="predicted"/>
<name>A0A0H5BY14_CYBJN</name>
<evidence type="ECO:0000313" key="12">
    <source>
        <dbReference type="Proteomes" id="UP000038830"/>
    </source>
</evidence>
<accession>A0A0H5BY14</accession>
<dbReference type="Gene3D" id="2.60.120.200">
    <property type="match status" value="1"/>
</dbReference>
<dbReference type="GO" id="GO:0005793">
    <property type="term" value="C:endoplasmic reticulum-Golgi intermediate compartment"/>
    <property type="evidence" value="ECO:0007669"/>
    <property type="project" value="TreeGrafter"/>
</dbReference>
<organism evidence="11 12">
    <name type="scientific">Cyberlindnera jadinii (strain ATCC 18201 / CBS 1600 / BCRC 20928 / JCM 3617 / NBRC 0987 / NRRL Y-1542)</name>
    <name type="common">Torula yeast</name>
    <name type="synonym">Candida utilis</name>
    <dbReference type="NCBI Taxonomy" id="983966"/>
    <lineage>
        <taxon>Eukaryota</taxon>
        <taxon>Fungi</taxon>
        <taxon>Dikarya</taxon>
        <taxon>Ascomycota</taxon>
        <taxon>Saccharomycotina</taxon>
        <taxon>Saccharomycetes</taxon>
        <taxon>Phaffomycetales</taxon>
        <taxon>Phaffomycetaceae</taxon>
        <taxon>Cyberlindnera</taxon>
    </lineage>
</organism>
<dbReference type="InterPro" id="IPR051136">
    <property type="entry name" value="Intracellular_Lectin-GPT"/>
</dbReference>
<dbReference type="GO" id="GO:0030134">
    <property type="term" value="C:COPII-coated ER to Golgi transport vesicle"/>
    <property type="evidence" value="ECO:0007669"/>
    <property type="project" value="TreeGrafter"/>
</dbReference>
<feature type="coiled-coil region" evidence="6">
    <location>
        <begin position="348"/>
        <end position="386"/>
    </location>
</feature>
<keyword evidence="3 9" id="KW-0732">Signal</keyword>
<feature type="transmembrane region" description="Helical" evidence="8">
    <location>
        <begin position="412"/>
        <end position="431"/>
    </location>
</feature>
<feature type="compositionally biased region" description="Basic and acidic residues" evidence="7">
    <location>
        <begin position="278"/>
        <end position="288"/>
    </location>
</feature>
<feature type="signal peptide" evidence="9">
    <location>
        <begin position="1"/>
        <end position="19"/>
    </location>
</feature>
<dbReference type="InterPro" id="IPR005052">
    <property type="entry name" value="Lectin_leg"/>
</dbReference>
<keyword evidence="5 8" id="KW-0472">Membrane</keyword>
<evidence type="ECO:0000256" key="3">
    <source>
        <dbReference type="ARBA" id="ARBA00022729"/>
    </source>
</evidence>
<evidence type="ECO:0000256" key="1">
    <source>
        <dbReference type="ARBA" id="ARBA00004479"/>
    </source>
</evidence>
<keyword evidence="6" id="KW-0175">Coiled coil</keyword>
<evidence type="ECO:0000256" key="7">
    <source>
        <dbReference type="SAM" id="MobiDB-lite"/>
    </source>
</evidence>
<dbReference type="GO" id="GO:0005537">
    <property type="term" value="F:D-mannose binding"/>
    <property type="evidence" value="ECO:0007669"/>
    <property type="project" value="TreeGrafter"/>
</dbReference>
<keyword evidence="2 8" id="KW-0812">Transmembrane</keyword>
<evidence type="ECO:0000256" key="8">
    <source>
        <dbReference type="SAM" id="Phobius"/>
    </source>
</evidence>
<dbReference type="InterPro" id="IPR013320">
    <property type="entry name" value="ConA-like_dom_sf"/>
</dbReference>
<gene>
    <name evidence="11" type="ORF">BN1211_0160</name>
</gene>
<protein>
    <recommendedName>
        <fullName evidence="10">L-type lectin-like domain-containing protein</fullName>
    </recommendedName>
</protein>
<reference evidence="12" key="1">
    <citation type="journal article" date="2015" name="J. Biotechnol.">
        <title>The structure of the Cyberlindnera jadinii genome and its relation to Candida utilis analyzed by the occurrence of single nucleotide polymorphisms.</title>
        <authorList>
            <person name="Rupp O."/>
            <person name="Brinkrolf K."/>
            <person name="Buerth C."/>
            <person name="Kunigo M."/>
            <person name="Schneider J."/>
            <person name="Jaenicke S."/>
            <person name="Goesmann A."/>
            <person name="Puehler A."/>
            <person name="Jaeger K.-E."/>
            <person name="Ernst J.F."/>
        </authorList>
    </citation>
    <scope>NUCLEOTIDE SEQUENCE [LARGE SCALE GENOMIC DNA]</scope>
    <source>
        <strain evidence="12">ATCC 18201 / CBS 1600 / BCRC 20928 / JCM 3617 / NBRC 0987 / NRRL Y-1542</strain>
    </source>
</reference>
<dbReference type="EMBL" id="CDQK01000001">
    <property type="protein sequence ID" value="CEP20328.1"/>
    <property type="molecule type" value="Genomic_DNA"/>
</dbReference>
<dbReference type="PROSITE" id="PS51328">
    <property type="entry name" value="L_LECTIN_LIKE"/>
    <property type="match status" value="1"/>
</dbReference>
<dbReference type="Proteomes" id="UP000038830">
    <property type="component" value="Unassembled WGS sequence"/>
</dbReference>
<dbReference type="SUPFAM" id="SSF49899">
    <property type="entry name" value="Concanavalin A-like lectins/glucanases"/>
    <property type="match status" value="1"/>
</dbReference>
<feature type="region of interest" description="Disordered" evidence="7">
    <location>
        <begin position="259"/>
        <end position="298"/>
    </location>
</feature>
<feature type="compositionally biased region" description="Low complexity" evidence="7">
    <location>
        <begin position="268"/>
        <end position="277"/>
    </location>
</feature>
<evidence type="ECO:0000259" key="10">
    <source>
        <dbReference type="PROSITE" id="PS51328"/>
    </source>
</evidence>
<keyword evidence="4 8" id="KW-1133">Transmembrane helix</keyword>
<dbReference type="PANTHER" id="PTHR12223:SF28">
    <property type="entry name" value="LECTIN, MANNOSE BINDING 1 LIKE"/>
    <property type="match status" value="1"/>
</dbReference>
<dbReference type="AlphaFoldDB" id="A0A0H5BY14"/>
<evidence type="ECO:0000256" key="4">
    <source>
        <dbReference type="ARBA" id="ARBA00022989"/>
    </source>
</evidence>
<comment type="subcellular location">
    <subcellularLocation>
        <location evidence="1">Membrane</location>
        <topology evidence="1">Single-pass type I membrane protein</topology>
    </subcellularLocation>
</comment>
<evidence type="ECO:0000256" key="9">
    <source>
        <dbReference type="SAM" id="SignalP"/>
    </source>
</evidence>
<evidence type="ECO:0000313" key="11">
    <source>
        <dbReference type="EMBL" id="CEP20328.1"/>
    </source>
</evidence>
<feature type="chain" id="PRO_5005216385" description="L-type lectin-like domain-containing protein" evidence="9">
    <location>
        <begin position="20"/>
        <end position="440"/>
    </location>
</feature>